<sequence>MNKQTGWSKGRSGELTLSKVGQATAADSYRVIVWIMLPTLSIWCPLCSFACFGMKRYWLPDRTSCFTAVHRPRNRAAVGLHLGSSVLFSSLFFILPLTQR</sequence>
<dbReference type="Proteomes" id="UP001283341">
    <property type="component" value="Unassembled WGS sequence"/>
</dbReference>
<organism evidence="2 3">
    <name type="scientific">Apodospora peruviana</name>
    <dbReference type="NCBI Taxonomy" id="516989"/>
    <lineage>
        <taxon>Eukaryota</taxon>
        <taxon>Fungi</taxon>
        <taxon>Dikarya</taxon>
        <taxon>Ascomycota</taxon>
        <taxon>Pezizomycotina</taxon>
        <taxon>Sordariomycetes</taxon>
        <taxon>Sordariomycetidae</taxon>
        <taxon>Sordariales</taxon>
        <taxon>Lasiosphaeriaceae</taxon>
        <taxon>Apodospora</taxon>
    </lineage>
</organism>
<evidence type="ECO:0000313" key="3">
    <source>
        <dbReference type="Proteomes" id="UP001283341"/>
    </source>
</evidence>
<feature type="transmembrane region" description="Helical" evidence="1">
    <location>
        <begin position="31"/>
        <end position="54"/>
    </location>
</feature>
<accession>A0AAE0MBV1</accession>
<reference evidence="2" key="1">
    <citation type="journal article" date="2023" name="Mol. Phylogenet. Evol.">
        <title>Genome-scale phylogeny and comparative genomics of the fungal order Sordariales.</title>
        <authorList>
            <person name="Hensen N."/>
            <person name="Bonometti L."/>
            <person name="Westerberg I."/>
            <person name="Brannstrom I.O."/>
            <person name="Guillou S."/>
            <person name="Cros-Aarteil S."/>
            <person name="Calhoun S."/>
            <person name="Haridas S."/>
            <person name="Kuo A."/>
            <person name="Mondo S."/>
            <person name="Pangilinan J."/>
            <person name="Riley R."/>
            <person name="LaButti K."/>
            <person name="Andreopoulos B."/>
            <person name="Lipzen A."/>
            <person name="Chen C."/>
            <person name="Yan M."/>
            <person name="Daum C."/>
            <person name="Ng V."/>
            <person name="Clum A."/>
            <person name="Steindorff A."/>
            <person name="Ohm R.A."/>
            <person name="Martin F."/>
            <person name="Silar P."/>
            <person name="Natvig D.O."/>
            <person name="Lalanne C."/>
            <person name="Gautier V."/>
            <person name="Ament-Velasquez S.L."/>
            <person name="Kruys A."/>
            <person name="Hutchinson M.I."/>
            <person name="Powell A.J."/>
            <person name="Barry K."/>
            <person name="Miller A.N."/>
            <person name="Grigoriev I.V."/>
            <person name="Debuchy R."/>
            <person name="Gladieux P."/>
            <person name="Hiltunen Thoren M."/>
            <person name="Johannesson H."/>
        </authorList>
    </citation>
    <scope>NUCLEOTIDE SEQUENCE</scope>
    <source>
        <strain evidence="2">CBS 118394</strain>
    </source>
</reference>
<gene>
    <name evidence="2" type="ORF">B0H66DRAFT_161118</name>
</gene>
<keyword evidence="1" id="KW-0812">Transmembrane</keyword>
<proteinExistence type="predicted"/>
<reference evidence="2" key="2">
    <citation type="submission" date="2023-06" db="EMBL/GenBank/DDBJ databases">
        <authorList>
            <consortium name="Lawrence Berkeley National Laboratory"/>
            <person name="Haridas S."/>
            <person name="Hensen N."/>
            <person name="Bonometti L."/>
            <person name="Westerberg I."/>
            <person name="Brannstrom I.O."/>
            <person name="Guillou S."/>
            <person name="Cros-Aarteil S."/>
            <person name="Calhoun S."/>
            <person name="Kuo A."/>
            <person name="Mondo S."/>
            <person name="Pangilinan J."/>
            <person name="Riley R."/>
            <person name="Labutti K."/>
            <person name="Andreopoulos B."/>
            <person name="Lipzen A."/>
            <person name="Chen C."/>
            <person name="Yanf M."/>
            <person name="Daum C."/>
            <person name="Ng V."/>
            <person name="Clum A."/>
            <person name="Steindorff A."/>
            <person name="Ohm R."/>
            <person name="Martin F."/>
            <person name="Silar P."/>
            <person name="Natvig D."/>
            <person name="Lalanne C."/>
            <person name="Gautier V."/>
            <person name="Ament-Velasquez S.L."/>
            <person name="Kruys A."/>
            <person name="Hutchinson M.I."/>
            <person name="Powell A.J."/>
            <person name="Barry K."/>
            <person name="Miller A.N."/>
            <person name="Grigoriev I.V."/>
            <person name="Debuchy R."/>
            <person name="Gladieux P."/>
            <person name="Thoren M.H."/>
            <person name="Johannesson H."/>
        </authorList>
    </citation>
    <scope>NUCLEOTIDE SEQUENCE</scope>
    <source>
        <strain evidence="2">CBS 118394</strain>
    </source>
</reference>
<dbReference type="AlphaFoldDB" id="A0AAE0MBV1"/>
<feature type="transmembrane region" description="Helical" evidence="1">
    <location>
        <begin position="75"/>
        <end position="95"/>
    </location>
</feature>
<dbReference type="EMBL" id="JAUEDM010000002">
    <property type="protein sequence ID" value="KAK3326465.1"/>
    <property type="molecule type" value="Genomic_DNA"/>
</dbReference>
<protein>
    <submittedName>
        <fullName evidence="2">Uncharacterized protein</fullName>
    </submittedName>
</protein>
<evidence type="ECO:0000313" key="2">
    <source>
        <dbReference type="EMBL" id="KAK3326465.1"/>
    </source>
</evidence>
<name>A0AAE0MBV1_9PEZI</name>
<keyword evidence="1" id="KW-1133">Transmembrane helix</keyword>
<keyword evidence="1" id="KW-0472">Membrane</keyword>
<evidence type="ECO:0000256" key="1">
    <source>
        <dbReference type="SAM" id="Phobius"/>
    </source>
</evidence>
<keyword evidence="3" id="KW-1185">Reference proteome</keyword>
<comment type="caution">
    <text evidence="2">The sequence shown here is derived from an EMBL/GenBank/DDBJ whole genome shotgun (WGS) entry which is preliminary data.</text>
</comment>